<dbReference type="Gene3D" id="2.30.110.10">
    <property type="entry name" value="Electron Transport, Fmn-binding Protein, Chain A"/>
    <property type="match status" value="1"/>
</dbReference>
<organism evidence="3 4">
    <name type="scientific">Streptomyces smaragdinus</name>
    <dbReference type="NCBI Taxonomy" id="2585196"/>
    <lineage>
        <taxon>Bacteria</taxon>
        <taxon>Bacillati</taxon>
        <taxon>Actinomycetota</taxon>
        <taxon>Actinomycetes</taxon>
        <taxon>Kitasatosporales</taxon>
        <taxon>Streptomycetaceae</taxon>
        <taxon>Streptomyces</taxon>
    </lineage>
</organism>
<dbReference type="Pfam" id="PF01243">
    <property type="entry name" value="PNPOx_N"/>
    <property type="match status" value="1"/>
</dbReference>
<dbReference type="InterPro" id="IPR011576">
    <property type="entry name" value="Pyridox_Oxase_N"/>
</dbReference>
<dbReference type="SUPFAM" id="SSF50475">
    <property type="entry name" value="FMN-binding split barrel"/>
    <property type="match status" value="1"/>
</dbReference>
<evidence type="ECO:0000313" key="3">
    <source>
        <dbReference type="EMBL" id="MQY13820.1"/>
    </source>
</evidence>
<dbReference type="Proteomes" id="UP000466345">
    <property type="component" value="Unassembled WGS sequence"/>
</dbReference>
<name>A0A7K0CJZ8_9ACTN</name>
<dbReference type="InterPro" id="IPR052019">
    <property type="entry name" value="F420H2_bilvrd_red/Heme_oxyg"/>
</dbReference>
<protein>
    <recommendedName>
        <fullName evidence="2">Pyridoxamine 5'-phosphate oxidase N-terminal domain-containing protein</fullName>
    </recommendedName>
</protein>
<evidence type="ECO:0000313" key="4">
    <source>
        <dbReference type="Proteomes" id="UP000466345"/>
    </source>
</evidence>
<dbReference type="AlphaFoldDB" id="A0A7K0CJZ8"/>
<gene>
    <name evidence="3" type="ORF">SRB5_39760</name>
</gene>
<accession>A0A7K0CJZ8</accession>
<dbReference type="GO" id="GO:0016627">
    <property type="term" value="F:oxidoreductase activity, acting on the CH-CH group of donors"/>
    <property type="evidence" value="ECO:0007669"/>
    <property type="project" value="TreeGrafter"/>
</dbReference>
<sequence>MTHHPVRTDLDARYSDKNASATPWEEAADAFARAELYWLSTIRPGGGVHVTPLLAVWRDGTLHFCTGETEQKYRNLAANAEVALTTGTNVLAEGLDLVLNGTAVRVRDESRLRALAADWEAKYGPEWHFDVTDGAFEAGHGPTPVFEVRPVTAYAFAKGPFGHTRYSF</sequence>
<feature type="domain" description="Pyridoxamine 5'-phosphate oxidase N-terminal" evidence="2">
    <location>
        <begin position="25"/>
        <end position="154"/>
    </location>
</feature>
<dbReference type="PANTHER" id="PTHR35176:SF4">
    <property type="entry name" value="PYRIDOXAMINE 5'-PHOSPHATE OXIDASE-RELATED FMN-BINDING"/>
    <property type="match status" value="1"/>
</dbReference>
<dbReference type="RefSeq" id="WP_153453876.1">
    <property type="nucleotide sequence ID" value="NZ_WEGJ01000015.1"/>
</dbReference>
<dbReference type="OrthoDB" id="157302at2"/>
<keyword evidence="1" id="KW-0560">Oxidoreductase</keyword>
<keyword evidence="4" id="KW-1185">Reference proteome</keyword>
<dbReference type="EMBL" id="WEGJ01000015">
    <property type="protein sequence ID" value="MQY13820.1"/>
    <property type="molecule type" value="Genomic_DNA"/>
</dbReference>
<reference evidence="3 4" key="1">
    <citation type="submission" date="2019-10" db="EMBL/GenBank/DDBJ databases">
        <title>Streptomyces smaragdinus sp. nov. and Streptomyces fabii sp. nov., isolated from the gut of fungus growing-termite Macrotermes natalensis.</title>
        <authorList>
            <person name="Schwitalla J."/>
            <person name="Benndorf R."/>
            <person name="Martin K."/>
            <person name="De Beer W."/>
            <person name="Kaster A.-K."/>
            <person name="Vollmers J."/>
            <person name="Poulsen M."/>
            <person name="Beemelmanns C."/>
        </authorList>
    </citation>
    <scope>NUCLEOTIDE SEQUENCE [LARGE SCALE GENOMIC DNA]</scope>
    <source>
        <strain evidence="3 4">RB5</strain>
    </source>
</reference>
<proteinExistence type="predicted"/>
<evidence type="ECO:0000259" key="2">
    <source>
        <dbReference type="Pfam" id="PF01243"/>
    </source>
</evidence>
<dbReference type="GO" id="GO:0070967">
    <property type="term" value="F:coenzyme F420 binding"/>
    <property type="evidence" value="ECO:0007669"/>
    <property type="project" value="TreeGrafter"/>
</dbReference>
<dbReference type="GO" id="GO:0005829">
    <property type="term" value="C:cytosol"/>
    <property type="evidence" value="ECO:0007669"/>
    <property type="project" value="TreeGrafter"/>
</dbReference>
<comment type="caution">
    <text evidence="3">The sequence shown here is derived from an EMBL/GenBank/DDBJ whole genome shotgun (WGS) entry which is preliminary data.</text>
</comment>
<dbReference type="PANTHER" id="PTHR35176">
    <property type="entry name" value="HEME OXYGENASE HI_0854-RELATED"/>
    <property type="match status" value="1"/>
</dbReference>
<evidence type="ECO:0000256" key="1">
    <source>
        <dbReference type="ARBA" id="ARBA00023002"/>
    </source>
</evidence>
<dbReference type="InterPro" id="IPR012349">
    <property type="entry name" value="Split_barrel_FMN-bd"/>
</dbReference>